<proteinExistence type="predicted"/>
<dbReference type="Gene3D" id="3.40.630.30">
    <property type="match status" value="1"/>
</dbReference>
<feature type="domain" description="N-acetyltransferase" evidence="1">
    <location>
        <begin position="7"/>
        <end position="155"/>
    </location>
</feature>
<dbReference type="PROSITE" id="PS51186">
    <property type="entry name" value="GNAT"/>
    <property type="match status" value="1"/>
</dbReference>
<accession>A0ABV7HI45</accession>
<dbReference type="CDD" id="cd04301">
    <property type="entry name" value="NAT_SF"/>
    <property type="match status" value="1"/>
</dbReference>
<name>A0ABV7HI45_9GAMM</name>
<dbReference type="Pfam" id="PF13673">
    <property type="entry name" value="Acetyltransf_10"/>
    <property type="match status" value="1"/>
</dbReference>
<dbReference type="InterPro" id="IPR016181">
    <property type="entry name" value="Acyl_CoA_acyltransferase"/>
</dbReference>
<evidence type="ECO:0000259" key="1">
    <source>
        <dbReference type="PROSITE" id="PS51186"/>
    </source>
</evidence>
<dbReference type="EMBL" id="JBHRSZ010000006">
    <property type="protein sequence ID" value="MFC3152308.1"/>
    <property type="molecule type" value="Genomic_DNA"/>
</dbReference>
<sequence length="157" mass="18124">MINWQVLAFNQLSLEQLYQILKLRIDIFVVEQNCPYSDLDNLDQQCRHLMAIENDQITAYTRLIPPGIVHKGSLLENQAAIGRVVISEQARGRKLGYELMQRSIDAVWEETPNIPIKIGAQQHLENFYGKLGFKTISDMYLEDDIPHIDMLLDPENN</sequence>
<organism evidence="2 3">
    <name type="scientific">Litoribrevibacter euphylliae</name>
    <dbReference type="NCBI Taxonomy" id="1834034"/>
    <lineage>
        <taxon>Bacteria</taxon>
        <taxon>Pseudomonadati</taxon>
        <taxon>Pseudomonadota</taxon>
        <taxon>Gammaproteobacteria</taxon>
        <taxon>Oceanospirillales</taxon>
        <taxon>Oceanospirillaceae</taxon>
        <taxon>Litoribrevibacter</taxon>
    </lineage>
</organism>
<keyword evidence="3" id="KW-1185">Reference proteome</keyword>
<gene>
    <name evidence="2" type="ORF">ACFOEK_14830</name>
</gene>
<dbReference type="SUPFAM" id="SSF55729">
    <property type="entry name" value="Acyl-CoA N-acyltransferases (Nat)"/>
    <property type="match status" value="1"/>
</dbReference>
<dbReference type="RefSeq" id="WP_386722235.1">
    <property type="nucleotide sequence ID" value="NZ_JBHRSZ010000006.1"/>
</dbReference>
<reference evidence="3" key="1">
    <citation type="journal article" date="2019" name="Int. J. Syst. Evol. Microbiol.">
        <title>The Global Catalogue of Microorganisms (GCM) 10K type strain sequencing project: providing services to taxonomists for standard genome sequencing and annotation.</title>
        <authorList>
            <consortium name="The Broad Institute Genomics Platform"/>
            <consortium name="The Broad Institute Genome Sequencing Center for Infectious Disease"/>
            <person name="Wu L."/>
            <person name="Ma J."/>
        </authorList>
    </citation>
    <scope>NUCLEOTIDE SEQUENCE [LARGE SCALE GENOMIC DNA]</scope>
    <source>
        <strain evidence="3">KCTC 52438</strain>
    </source>
</reference>
<dbReference type="InterPro" id="IPR000182">
    <property type="entry name" value="GNAT_dom"/>
</dbReference>
<evidence type="ECO:0000313" key="3">
    <source>
        <dbReference type="Proteomes" id="UP001595476"/>
    </source>
</evidence>
<comment type="caution">
    <text evidence="2">The sequence shown here is derived from an EMBL/GenBank/DDBJ whole genome shotgun (WGS) entry which is preliminary data.</text>
</comment>
<protein>
    <submittedName>
        <fullName evidence="2">GNAT family N-acetyltransferase</fullName>
    </submittedName>
</protein>
<evidence type="ECO:0000313" key="2">
    <source>
        <dbReference type="EMBL" id="MFC3152308.1"/>
    </source>
</evidence>
<dbReference type="Proteomes" id="UP001595476">
    <property type="component" value="Unassembled WGS sequence"/>
</dbReference>